<keyword evidence="1" id="KW-0472">Membrane</keyword>
<feature type="transmembrane region" description="Helical" evidence="1">
    <location>
        <begin position="7"/>
        <end position="31"/>
    </location>
</feature>
<evidence type="ECO:0000313" key="2">
    <source>
        <dbReference type="EMBL" id="TGN26886.1"/>
    </source>
</evidence>
<comment type="caution">
    <text evidence="2">The sequence shown here is derived from an EMBL/GenBank/DDBJ whole genome shotgun (WGS) entry which is preliminary data.</text>
</comment>
<gene>
    <name evidence="2" type="ORF">E2558_07860</name>
</gene>
<protein>
    <submittedName>
        <fullName evidence="2">Uncharacterized protein</fullName>
    </submittedName>
</protein>
<reference evidence="2 3" key="1">
    <citation type="submission" date="2019-04" db="EMBL/GenBank/DDBJ databases">
        <title>Genomic characterization of Staphylococcus petrasii strains.</title>
        <authorList>
            <person name="Vrbovska V."/>
            <person name="Kovarovic V."/>
            <person name="Maslanova I."/>
            <person name="Indrakova A."/>
            <person name="Petras P."/>
            <person name="Sedo O."/>
            <person name="Svec P."/>
            <person name="Fisarova L."/>
            <person name="Sedlacek I."/>
            <person name="Doskar J."/>
            <person name="Pantucek R."/>
        </authorList>
    </citation>
    <scope>NUCLEOTIDE SEQUENCE [LARGE SCALE GENOMIC DNA]</scope>
    <source>
        <strain evidence="2 3">CCM 8529</strain>
    </source>
</reference>
<dbReference type="EMBL" id="SRPJ01000003">
    <property type="protein sequence ID" value="TGN26886.1"/>
    <property type="molecule type" value="Genomic_DNA"/>
</dbReference>
<evidence type="ECO:0000256" key="1">
    <source>
        <dbReference type="SAM" id="Phobius"/>
    </source>
</evidence>
<keyword evidence="1" id="KW-1133">Transmembrane helix</keyword>
<dbReference type="Proteomes" id="UP000297459">
    <property type="component" value="Unassembled WGS sequence"/>
</dbReference>
<proteinExistence type="predicted"/>
<keyword evidence="1" id="KW-0812">Transmembrane</keyword>
<sequence>MTMFREALIWILLLVFNLINTFLVLIGKIQLFKAPLWSTWLLWGIVTIIIISVLLFRKYLQKKESLTNINSDINKEFKEGEFFVQMPLYIIENQSNVIYGNETITYKPVFDNMLHKIMSTFGVQTKYSLHMNSRNNSVKVIRKNIAANRHQYTIYLNNEEVGTLEMKKFFKSGGKQQIPYTLNYKSELFDVSNPFFSNETRITSGNENLFTAKRSFLDISKSKRTKKHGEKHNIQILSTKLKKEILIAVYLQCIINKQTQ</sequence>
<feature type="transmembrane region" description="Helical" evidence="1">
    <location>
        <begin position="37"/>
        <end position="56"/>
    </location>
</feature>
<organism evidence="2 3">
    <name type="scientific">Staphylococcus pragensis</name>
    <dbReference type="NCBI Taxonomy" id="1611836"/>
    <lineage>
        <taxon>Bacteria</taxon>
        <taxon>Bacillati</taxon>
        <taxon>Bacillota</taxon>
        <taxon>Bacilli</taxon>
        <taxon>Bacillales</taxon>
        <taxon>Staphylococcaceae</taxon>
        <taxon>Staphylococcus</taxon>
    </lineage>
</organism>
<dbReference type="AlphaFoldDB" id="A0A4Z1B6V7"/>
<name>A0A4Z1B6V7_9STAP</name>
<evidence type="ECO:0000313" key="3">
    <source>
        <dbReference type="Proteomes" id="UP000297459"/>
    </source>
</evidence>
<accession>A0A4Z1B6V7</accession>
<dbReference type="RefSeq" id="WP_126564811.1">
    <property type="nucleotide sequence ID" value="NZ_BMCY01000003.1"/>
</dbReference>
<keyword evidence="3" id="KW-1185">Reference proteome</keyword>